<proteinExistence type="predicted"/>
<evidence type="ECO:0000313" key="3">
    <source>
        <dbReference type="Proteomes" id="UP000267223"/>
    </source>
</evidence>
<evidence type="ECO:0000259" key="1">
    <source>
        <dbReference type="Pfam" id="PF22243"/>
    </source>
</evidence>
<dbReference type="InterPro" id="IPR054460">
    <property type="entry name" value="DUF5018-rel"/>
</dbReference>
<accession>A0A3M9NJV3</accession>
<organism evidence="2 3">
    <name type="scientific">Hanamia caeni</name>
    <dbReference type="NCBI Taxonomy" id="2294116"/>
    <lineage>
        <taxon>Bacteria</taxon>
        <taxon>Pseudomonadati</taxon>
        <taxon>Bacteroidota</taxon>
        <taxon>Chitinophagia</taxon>
        <taxon>Chitinophagales</taxon>
        <taxon>Chitinophagaceae</taxon>
        <taxon>Hanamia</taxon>
    </lineage>
</organism>
<protein>
    <recommendedName>
        <fullName evidence="1">DUF5018 domain-containing protein</fullName>
    </recommendedName>
</protein>
<evidence type="ECO:0000313" key="2">
    <source>
        <dbReference type="EMBL" id="RNI38034.1"/>
    </source>
</evidence>
<dbReference type="Pfam" id="PF22243">
    <property type="entry name" value="DUF5018-rel"/>
    <property type="match status" value="1"/>
</dbReference>
<dbReference type="AlphaFoldDB" id="A0A3M9NJV3"/>
<dbReference type="PROSITE" id="PS51257">
    <property type="entry name" value="PROKAR_LIPOPROTEIN"/>
    <property type="match status" value="1"/>
</dbReference>
<reference evidence="2 3" key="1">
    <citation type="submission" date="2018-11" db="EMBL/GenBank/DDBJ databases">
        <title>Draft genome sequence of Ferruginibacter sp. BO-59.</title>
        <authorList>
            <person name="Im W.T."/>
        </authorList>
    </citation>
    <scope>NUCLEOTIDE SEQUENCE [LARGE SCALE GENOMIC DNA]</scope>
    <source>
        <strain evidence="2 3">BO-59</strain>
    </source>
</reference>
<comment type="caution">
    <text evidence="2">The sequence shown here is derived from an EMBL/GenBank/DDBJ whole genome shotgun (WGS) entry which is preliminary data.</text>
</comment>
<keyword evidence="3" id="KW-1185">Reference proteome</keyword>
<dbReference type="Gene3D" id="2.60.40.4120">
    <property type="match status" value="1"/>
</dbReference>
<name>A0A3M9NJV3_9BACT</name>
<dbReference type="EMBL" id="RJJR01000004">
    <property type="protein sequence ID" value="RNI38034.1"/>
    <property type="molecule type" value="Genomic_DNA"/>
</dbReference>
<feature type="domain" description="DUF5018" evidence="1">
    <location>
        <begin position="39"/>
        <end position="153"/>
    </location>
</feature>
<dbReference type="Proteomes" id="UP000267223">
    <property type="component" value="Unassembled WGS sequence"/>
</dbReference>
<sequence length="159" mass="17933">MKKQKTFYISISVLMLITLFTSCLKKDLPDYPAWNGNYINNVFVEYRWEDLNNLYNGKPVVAYQKLQVEEEIDSSKNMINIQITVPAVSGTFTADVRNNVSQSHLWMYSDISTAATVAPTGNTPKLGDPADLTQPQTYVVTAANGQKRTWTIKVTSFIK</sequence>
<gene>
    <name evidence="2" type="ORF">EFY79_07325</name>
</gene>